<dbReference type="InterPro" id="IPR011044">
    <property type="entry name" value="Quino_amine_DH_bsu"/>
</dbReference>
<dbReference type="InterPro" id="IPR015943">
    <property type="entry name" value="WD40/YVTN_repeat-like_dom_sf"/>
</dbReference>
<dbReference type="PIRSF" id="PIRSF028101">
    <property type="entry name" value="UCP028101"/>
    <property type="match status" value="1"/>
</dbReference>
<dbReference type="PROSITE" id="PS51257">
    <property type="entry name" value="PROKAR_LIPOPROTEIN"/>
    <property type="match status" value="1"/>
</dbReference>
<protein>
    <submittedName>
        <fullName evidence="1">Twin-arginine translocation pathway signal</fullName>
    </submittedName>
</protein>
<dbReference type="PATRIC" id="fig|1515334.3.peg.3082"/>
<evidence type="ECO:0000313" key="1">
    <source>
        <dbReference type="EMBL" id="KHQ52048.1"/>
    </source>
</evidence>
<dbReference type="InterPro" id="IPR008311">
    <property type="entry name" value="UCP028101"/>
</dbReference>
<dbReference type="AlphaFoldDB" id="A0A0B3RZ89"/>
<dbReference type="OrthoDB" id="5624218at2"/>
<dbReference type="Pfam" id="PF07433">
    <property type="entry name" value="DUF1513"/>
    <property type="match status" value="1"/>
</dbReference>
<gene>
    <name evidence="1" type="ORF">OA50_03063</name>
</gene>
<dbReference type="STRING" id="561184.SAMN05216376_1024"/>
<reference evidence="1 2" key="1">
    <citation type="submission" date="2014-10" db="EMBL/GenBank/DDBJ databases">
        <title>Genome sequence of Ponticoccus sp. strain UMTAT08 isolated from clonal culture of toxic dinoflagellate Alexandrium tamiyavanichii.</title>
        <authorList>
            <person name="Gan H.Y."/>
            <person name="Muhd D.-D."/>
            <person name="Mohd Noor M.E."/>
            <person name="Yeong Y.S."/>
            <person name="Usup G."/>
        </authorList>
    </citation>
    <scope>NUCLEOTIDE SEQUENCE [LARGE SCALE GENOMIC DNA]</scope>
    <source>
        <strain evidence="1 2">UMTAT08</strain>
    </source>
</reference>
<keyword evidence="2" id="KW-1185">Reference proteome</keyword>
<organism evidence="1 2">
    <name type="scientific">Mameliella alba</name>
    <dbReference type="NCBI Taxonomy" id="561184"/>
    <lineage>
        <taxon>Bacteria</taxon>
        <taxon>Pseudomonadati</taxon>
        <taxon>Pseudomonadota</taxon>
        <taxon>Alphaproteobacteria</taxon>
        <taxon>Rhodobacterales</taxon>
        <taxon>Roseobacteraceae</taxon>
        <taxon>Mameliella</taxon>
    </lineage>
</organism>
<dbReference type="RefSeq" id="WP_043143190.1">
    <property type="nucleotide sequence ID" value="NZ_JSUQ01000012.1"/>
</dbReference>
<dbReference type="Gene3D" id="2.130.10.10">
    <property type="entry name" value="YVTN repeat-like/Quinoprotein amine dehydrogenase"/>
    <property type="match status" value="1"/>
</dbReference>
<comment type="caution">
    <text evidence="1">The sequence shown here is derived from an EMBL/GenBank/DDBJ whole genome shotgun (WGS) entry which is preliminary data.</text>
</comment>
<evidence type="ECO:0000313" key="2">
    <source>
        <dbReference type="Proteomes" id="UP000030960"/>
    </source>
</evidence>
<proteinExistence type="predicted"/>
<accession>A0A0B3RZ89</accession>
<name>A0A0B3RZ89_9RHOB</name>
<dbReference type="EMBL" id="JSUQ01000012">
    <property type="protein sequence ID" value="KHQ52048.1"/>
    <property type="molecule type" value="Genomic_DNA"/>
</dbReference>
<sequence length="350" mass="37057">MANRRHFLAGLLAATACPRPTWAEAGSPAFLSAAMTRGGRYQLCGLSAAGQITFACPLPDRGHAAAAHPEQPLAVGFARRPGRFAVVLDCVTGNEIARFDAPEGRHFYGHGAFSPDGSRLYTAENDYASARGVIGVWSLDGKRLGEFDSHGTGPHDIRLMPDGQTLVVANGGIETHPDAGRTKLNIPLMEPSLAFLTLEGALLDQQRLERSLHKNSIRHLAVGPDGTVAFAMQWQGDLSEDPPLIGVTRRGGTPRLFTVPPEQATRMQGYAGSVALLADAREVAITSPRGGLAQVFDLGSGALTRTIGMMDVCGVAASGTGFLLTSGTGEVRGETQVTHDLHWDNHLVPI</sequence>
<dbReference type="Proteomes" id="UP000030960">
    <property type="component" value="Unassembled WGS sequence"/>
</dbReference>
<dbReference type="SUPFAM" id="SSF50969">
    <property type="entry name" value="YVTN repeat-like/Quinoprotein amine dehydrogenase"/>
    <property type="match status" value="1"/>
</dbReference>